<organism evidence="2 3">
    <name type="scientific">Paralvinella palmiformis</name>
    <dbReference type="NCBI Taxonomy" id="53620"/>
    <lineage>
        <taxon>Eukaryota</taxon>
        <taxon>Metazoa</taxon>
        <taxon>Spiralia</taxon>
        <taxon>Lophotrochozoa</taxon>
        <taxon>Annelida</taxon>
        <taxon>Polychaeta</taxon>
        <taxon>Sedentaria</taxon>
        <taxon>Canalipalpata</taxon>
        <taxon>Terebellida</taxon>
        <taxon>Terebelliformia</taxon>
        <taxon>Alvinellidae</taxon>
        <taxon>Paralvinella</taxon>
    </lineage>
</organism>
<dbReference type="EMBL" id="JAODUP010000317">
    <property type="protein sequence ID" value="KAK2152808.1"/>
    <property type="molecule type" value="Genomic_DNA"/>
</dbReference>
<feature type="region of interest" description="Disordered" evidence="1">
    <location>
        <begin position="572"/>
        <end position="597"/>
    </location>
</feature>
<evidence type="ECO:0000256" key="1">
    <source>
        <dbReference type="SAM" id="MobiDB-lite"/>
    </source>
</evidence>
<feature type="region of interest" description="Disordered" evidence="1">
    <location>
        <begin position="644"/>
        <end position="681"/>
    </location>
</feature>
<feature type="compositionally biased region" description="Polar residues" evidence="1">
    <location>
        <begin position="672"/>
        <end position="681"/>
    </location>
</feature>
<feature type="compositionally biased region" description="Basic and acidic residues" evidence="1">
    <location>
        <begin position="335"/>
        <end position="351"/>
    </location>
</feature>
<feature type="region of interest" description="Disordered" evidence="1">
    <location>
        <begin position="1"/>
        <end position="26"/>
    </location>
</feature>
<keyword evidence="3" id="KW-1185">Reference proteome</keyword>
<protein>
    <submittedName>
        <fullName evidence="2">Uncharacterized protein</fullName>
    </submittedName>
</protein>
<dbReference type="AlphaFoldDB" id="A0AAD9JGM7"/>
<feature type="compositionally biased region" description="Basic and acidic residues" evidence="1">
    <location>
        <begin position="495"/>
        <end position="507"/>
    </location>
</feature>
<proteinExistence type="predicted"/>
<accession>A0AAD9JGM7</accession>
<feature type="region of interest" description="Disordered" evidence="1">
    <location>
        <begin position="335"/>
        <end position="373"/>
    </location>
</feature>
<gene>
    <name evidence="2" type="ORF">LSH36_317g02039</name>
</gene>
<feature type="compositionally biased region" description="Basic residues" evidence="1">
    <location>
        <begin position="652"/>
        <end position="671"/>
    </location>
</feature>
<sequence length="681" mass="77121">MEDKIKAEECCQSDQNSDDESSDVQVEEEYIEVVGSDQDQIDDNLAEVDLDNRHGSGVHRSLSEEKIGSERANSECGEQKPRNDNAEIGCSGEVLEKQEEMASEESFGTDIGEIYISLEDGDMFTTDDKVIKQFADKPMSLKRSRQEISSSKRKHHVVIYPVAPDALSDPRLLKIFDICTEVHVDLHNICSDVAGNSRMAGYLQLWFKCLNDINDNISYLRQLGGSSVQVYCDSLAKELSYGSVDTTLIIPFLPSDISEDDLWSIFPLANIIAIPTDCKPEYAHVIFPHGETLLSAIESANMQNHPSFVKNLHLVPIKYLLSNKEDCRQQTKKVKEQVETRASKSLDDKKKQTTKMVKPQKSHSIVSRKKRFPQTRNKASHATCTFVFRCLHCSTSRPTWCTSQTDDMGHCIAVANLLASLGSQAPDVINTLAKALENTQIDEFSSQESIKTRPAAVPPCKKSSGSDQTKSKQKARRQEQMSCCPMSRQNSPMCDVKKKTLHQEQKGQKSARQVYQDKRKPTDQRQRKSKDYNVQCQRNAALPSGREQHQGYTKSSTEDLFDYYTQGLPAFTQERSKHGPSKTKQKQNPNHRFSEARYNDDWEEEYCHKQPRHRRGKTYTELAQAYDFTSSVEDSAEYKMWVSDNLKASNKERKKKSAGAVGGRRKNKRSHNTASTSAYMK</sequence>
<reference evidence="2" key="1">
    <citation type="journal article" date="2023" name="Mol. Biol. Evol.">
        <title>Third-Generation Sequencing Reveals the Adaptive Role of the Epigenome in Three Deep-Sea Polychaetes.</title>
        <authorList>
            <person name="Perez M."/>
            <person name="Aroh O."/>
            <person name="Sun Y."/>
            <person name="Lan Y."/>
            <person name="Juniper S.K."/>
            <person name="Young C.R."/>
            <person name="Angers B."/>
            <person name="Qian P.Y."/>
        </authorList>
    </citation>
    <scope>NUCLEOTIDE SEQUENCE</scope>
    <source>
        <strain evidence="2">P08H-3</strain>
    </source>
</reference>
<feature type="region of interest" description="Disordered" evidence="1">
    <location>
        <begin position="49"/>
        <end position="87"/>
    </location>
</feature>
<dbReference type="Proteomes" id="UP001208570">
    <property type="component" value="Unassembled WGS sequence"/>
</dbReference>
<evidence type="ECO:0000313" key="2">
    <source>
        <dbReference type="EMBL" id="KAK2152808.1"/>
    </source>
</evidence>
<feature type="compositionally biased region" description="Basic and acidic residues" evidence="1">
    <location>
        <begin position="515"/>
        <end position="531"/>
    </location>
</feature>
<feature type="compositionally biased region" description="Basic residues" evidence="1">
    <location>
        <begin position="358"/>
        <end position="373"/>
    </location>
</feature>
<comment type="caution">
    <text evidence="2">The sequence shown here is derived from an EMBL/GenBank/DDBJ whole genome shotgun (WGS) entry which is preliminary data.</text>
</comment>
<feature type="compositionally biased region" description="Acidic residues" evidence="1">
    <location>
        <begin position="16"/>
        <end position="26"/>
    </location>
</feature>
<evidence type="ECO:0000313" key="3">
    <source>
        <dbReference type="Proteomes" id="UP001208570"/>
    </source>
</evidence>
<feature type="region of interest" description="Disordered" evidence="1">
    <location>
        <begin position="444"/>
        <end position="556"/>
    </location>
</feature>
<name>A0AAD9JGM7_9ANNE</name>
<feature type="compositionally biased region" description="Basic and acidic residues" evidence="1">
    <location>
        <begin position="61"/>
        <end position="85"/>
    </location>
</feature>